<dbReference type="EnsemblMetazoa" id="CapteT223498">
    <property type="protein sequence ID" value="CapteP223498"/>
    <property type="gene ID" value="CapteG223498"/>
</dbReference>
<comment type="subcellular location">
    <subcellularLocation>
        <location evidence="13">Endoplasmic reticulum membrane</location>
        <topology evidence="13">Multi-pass membrane protein</topology>
    </subcellularLocation>
    <subcellularLocation>
        <location evidence="2">Membrane</location>
        <topology evidence="2">Multi-pass membrane protein</topology>
    </subcellularLocation>
</comment>
<keyword evidence="6" id="KW-0808">Transferase</keyword>
<evidence type="ECO:0000256" key="13">
    <source>
        <dbReference type="RuleBase" id="RU362022"/>
    </source>
</evidence>
<feature type="transmembrane region" description="Helical" evidence="13">
    <location>
        <begin position="217"/>
        <end position="240"/>
    </location>
</feature>
<dbReference type="Proteomes" id="UP000014760">
    <property type="component" value="Unassembled WGS sequence"/>
</dbReference>
<evidence type="ECO:0000256" key="8">
    <source>
        <dbReference type="ARBA" id="ARBA00022692"/>
    </source>
</evidence>
<evidence type="ECO:0000256" key="6">
    <source>
        <dbReference type="ARBA" id="ARBA00022679"/>
    </source>
</evidence>
<evidence type="ECO:0000256" key="12">
    <source>
        <dbReference type="ARBA" id="ARBA00023656"/>
    </source>
</evidence>
<dbReference type="InterPro" id="IPR007269">
    <property type="entry name" value="ICMT_MeTrfase"/>
</dbReference>
<comment type="catalytic activity">
    <reaction evidence="1 13">
        <text>[protein]-C-terminal S-[(2E,6E)-farnesyl]-L-cysteine + S-adenosyl-L-methionine = [protein]-C-terminal S-[(2E,6E)-farnesyl]-L-cysteine methyl ester + S-adenosyl-L-homocysteine</text>
        <dbReference type="Rhea" id="RHEA:21672"/>
        <dbReference type="Rhea" id="RHEA-COMP:12125"/>
        <dbReference type="Rhea" id="RHEA-COMP:12126"/>
        <dbReference type="ChEBI" id="CHEBI:57856"/>
        <dbReference type="ChEBI" id="CHEBI:59789"/>
        <dbReference type="ChEBI" id="CHEBI:90510"/>
        <dbReference type="ChEBI" id="CHEBI:90511"/>
        <dbReference type="EC" id="2.1.1.100"/>
    </reaction>
</comment>
<dbReference type="STRING" id="283909.R7VBR5"/>
<proteinExistence type="inferred from homology"/>
<evidence type="ECO:0000256" key="1">
    <source>
        <dbReference type="ARBA" id="ARBA00001450"/>
    </source>
</evidence>
<dbReference type="HOGENOM" id="CLU_065200_0_1_1"/>
<feature type="transmembrane region" description="Helical" evidence="13">
    <location>
        <begin position="12"/>
        <end position="30"/>
    </location>
</feature>
<evidence type="ECO:0000256" key="7">
    <source>
        <dbReference type="ARBA" id="ARBA00022691"/>
    </source>
</evidence>
<evidence type="ECO:0000256" key="4">
    <source>
        <dbReference type="ARBA" id="ARBA00012151"/>
    </source>
</evidence>
<evidence type="ECO:0000256" key="11">
    <source>
        <dbReference type="ARBA" id="ARBA00023572"/>
    </source>
</evidence>
<keyword evidence="10 13" id="KW-0472">Membrane</keyword>
<evidence type="ECO:0000313" key="14">
    <source>
        <dbReference type="EMBL" id="ELU16074.1"/>
    </source>
</evidence>
<evidence type="ECO:0000256" key="3">
    <source>
        <dbReference type="ARBA" id="ARBA00009140"/>
    </source>
</evidence>
<dbReference type="OrthoDB" id="422086at2759"/>
<keyword evidence="9 13" id="KW-1133">Transmembrane helix</keyword>
<dbReference type="GO" id="GO:0004671">
    <property type="term" value="F:protein C-terminal S-isoprenylcysteine carboxyl O-methyltransferase activity"/>
    <property type="evidence" value="ECO:0007669"/>
    <property type="project" value="UniProtKB-EC"/>
</dbReference>
<feature type="transmembrane region" description="Helical" evidence="13">
    <location>
        <begin position="67"/>
        <end position="86"/>
    </location>
</feature>
<feature type="transmembrane region" description="Helical" evidence="13">
    <location>
        <begin position="42"/>
        <end position="61"/>
    </location>
</feature>
<comment type="similarity">
    <text evidence="3 13">Belongs to the class VI-like SAM-binding methyltransferase superfamily. Isoprenylcysteine carboxyl methyltransferase family.</text>
</comment>
<reference evidence="14 16" key="2">
    <citation type="journal article" date="2013" name="Nature">
        <title>Insights into bilaterian evolution from three spiralian genomes.</title>
        <authorList>
            <person name="Simakov O."/>
            <person name="Marletaz F."/>
            <person name="Cho S.J."/>
            <person name="Edsinger-Gonzales E."/>
            <person name="Havlak P."/>
            <person name="Hellsten U."/>
            <person name="Kuo D.H."/>
            <person name="Larsson T."/>
            <person name="Lv J."/>
            <person name="Arendt D."/>
            <person name="Savage R."/>
            <person name="Osoegawa K."/>
            <person name="de Jong P."/>
            <person name="Grimwood J."/>
            <person name="Chapman J.A."/>
            <person name="Shapiro H."/>
            <person name="Aerts A."/>
            <person name="Otillar R.P."/>
            <person name="Terry A.Y."/>
            <person name="Boore J.L."/>
            <person name="Grigoriev I.V."/>
            <person name="Lindberg D.R."/>
            <person name="Seaver E.C."/>
            <person name="Weisblat D.A."/>
            <person name="Putnam N.H."/>
            <person name="Rokhsar D.S."/>
        </authorList>
    </citation>
    <scope>NUCLEOTIDE SEQUENCE</scope>
    <source>
        <strain evidence="14 16">I ESC-2004</strain>
    </source>
</reference>
<keyword evidence="7 13" id="KW-0949">S-adenosyl-L-methionine</keyword>
<dbReference type="PANTHER" id="PTHR12714">
    <property type="entry name" value="PROTEIN-S ISOPRENYLCYSTEINE O-METHYLTRANSFERASE"/>
    <property type="match status" value="1"/>
</dbReference>
<evidence type="ECO:0000256" key="2">
    <source>
        <dbReference type="ARBA" id="ARBA00004141"/>
    </source>
</evidence>
<accession>R7VBR5</accession>
<sequence length="285" mass="32815">MAIVANGRTSLFSFFLGSCILLIRILAFANHQLTHFISDYKLPIFILYTALTISIVLVRFRGAAFQVAIRGLLLGLVFGLSWWLILSDATARLFGWYLGVLSFFHWSEYFSTALSNPRNLSLESYLLDHSREYHMAAFASCAEFFLEFWLWPGMKHPGWISYFGLILVTGGEVLRKLAMVTASSNFNHYVRHVREEGHVLITHGIYGFSRHPAYVGWFYWSIGSQIMLCNPLCAVAYTIVSWKFFNFRIVDEEITLLNFFGEEYLDYQKRVGTGLPFIKGYRAEL</sequence>
<evidence type="ECO:0000313" key="16">
    <source>
        <dbReference type="Proteomes" id="UP000014760"/>
    </source>
</evidence>
<reference evidence="15" key="3">
    <citation type="submission" date="2015-06" db="UniProtKB">
        <authorList>
            <consortium name="EnsemblMetazoa"/>
        </authorList>
    </citation>
    <scope>IDENTIFICATION</scope>
</reference>
<evidence type="ECO:0000313" key="15">
    <source>
        <dbReference type="EnsemblMetazoa" id="CapteP223498"/>
    </source>
</evidence>
<protein>
    <recommendedName>
        <fullName evidence="12 13">Protein-S-isoprenylcysteine O-methyltransferase</fullName>
        <ecNumber evidence="4 13">2.1.1.100</ecNumber>
    </recommendedName>
</protein>
<evidence type="ECO:0000256" key="5">
    <source>
        <dbReference type="ARBA" id="ARBA00022603"/>
    </source>
</evidence>
<name>R7VBR5_CAPTE</name>
<dbReference type="EMBL" id="AMQN01004378">
    <property type="status" value="NOT_ANNOTATED_CDS"/>
    <property type="molecule type" value="Genomic_DNA"/>
</dbReference>
<gene>
    <name evidence="14" type="ORF">CAPTEDRAFT_223498</name>
</gene>
<reference evidence="16" key="1">
    <citation type="submission" date="2012-12" db="EMBL/GenBank/DDBJ databases">
        <authorList>
            <person name="Hellsten U."/>
            <person name="Grimwood J."/>
            <person name="Chapman J.A."/>
            <person name="Shapiro H."/>
            <person name="Aerts A."/>
            <person name="Otillar R.P."/>
            <person name="Terry A.Y."/>
            <person name="Boore J.L."/>
            <person name="Simakov O."/>
            <person name="Marletaz F."/>
            <person name="Cho S.-J."/>
            <person name="Edsinger-Gonzales E."/>
            <person name="Havlak P."/>
            <person name="Kuo D.-H."/>
            <person name="Larsson T."/>
            <person name="Lv J."/>
            <person name="Arendt D."/>
            <person name="Savage R."/>
            <person name="Osoegawa K."/>
            <person name="de Jong P."/>
            <person name="Lindberg D.R."/>
            <person name="Seaver E.C."/>
            <person name="Weisblat D.A."/>
            <person name="Putnam N.H."/>
            <person name="Grigoriev I.V."/>
            <person name="Rokhsar D.S."/>
        </authorList>
    </citation>
    <scope>NUCLEOTIDE SEQUENCE</scope>
    <source>
        <strain evidence="16">I ESC-2004</strain>
    </source>
</reference>
<dbReference type="OMA" id="IKREEAY"/>
<dbReference type="PANTHER" id="PTHR12714:SF9">
    <property type="entry name" value="PROTEIN-S-ISOPRENYLCYSTEINE O-METHYLTRANSFERASE"/>
    <property type="match status" value="1"/>
</dbReference>
<dbReference type="Pfam" id="PF04140">
    <property type="entry name" value="ICMT"/>
    <property type="match status" value="1"/>
</dbReference>
<evidence type="ECO:0000256" key="9">
    <source>
        <dbReference type="ARBA" id="ARBA00022989"/>
    </source>
</evidence>
<dbReference type="EC" id="2.1.1.100" evidence="4 13"/>
<keyword evidence="13" id="KW-0256">Endoplasmic reticulum</keyword>
<comment type="function">
    <text evidence="11">Catalyzes the post-translational methylation of isoprenylated C-terminal cysteine residues.</text>
</comment>
<evidence type="ECO:0000256" key="10">
    <source>
        <dbReference type="ARBA" id="ARBA00023136"/>
    </source>
</evidence>
<dbReference type="GO" id="GO:0032259">
    <property type="term" value="P:methylation"/>
    <property type="evidence" value="ECO:0007669"/>
    <property type="project" value="UniProtKB-KW"/>
</dbReference>
<dbReference type="EMBL" id="KB293367">
    <property type="protein sequence ID" value="ELU16074.1"/>
    <property type="molecule type" value="Genomic_DNA"/>
</dbReference>
<keyword evidence="5 13" id="KW-0489">Methyltransferase</keyword>
<dbReference type="Gene3D" id="1.20.120.1630">
    <property type="match status" value="1"/>
</dbReference>
<dbReference type="FunCoup" id="R7VBR5">
    <property type="interactions" value="685"/>
</dbReference>
<dbReference type="GO" id="GO:0005789">
    <property type="term" value="C:endoplasmic reticulum membrane"/>
    <property type="evidence" value="ECO:0007669"/>
    <property type="project" value="UniProtKB-SubCell"/>
</dbReference>
<keyword evidence="8 13" id="KW-0812">Transmembrane</keyword>
<keyword evidence="16" id="KW-1185">Reference proteome</keyword>
<dbReference type="InterPro" id="IPR025770">
    <property type="entry name" value="PPMT_MeTrfase"/>
</dbReference>
<dbReference type="PROSITE" id="PS51564">
    <property type="entry name" value="SAM_ICMT"/>
    <property type="match status" value="1"/>
</dbReference>
<organism evidence="14">
    <name type="scientific">Capitella teleta</name>
    <name type="common">Polychaete worm</name>
    <dbReference type="NCBI Taxonomy" id="283909"/>
    <lineage>
        <taxon>Eukaryota</taxon>
        <taxon>Metazoa</taxon>
        <taxon>Spiralia</taxon>
        <taxon>Lophotrochozoa</taxon>
        <taxon>Annelida</taxon>
        <taxon>Polychaeta</taxon>
        <taxon>Sedentaria</taxon>
        <taxon>Scolecida</taxon>
        <taxon>Capitellidae</taxon>
        <taxon>Capitella</taxon>
    </lineage>
</organism>
<dbReference type="AlphaFoldDB" id="R7VBR5"/>